<dbReference type="Gene3D" id="3.40.50.300">
    <property type="entry name" value="P-loop containing nucleotide triphosphate hydrolases"/>
    <property type="match status" value="1"/>
</dbReference>
<dbReference type="SUPFAM" id="SSF52540">
    <property type="entry name" value="P-loop containing nucleoside triphosphate hydrolases"/>
    <property type="match status" value="1"/>
</dbReference>
<dbReference type="Proteomes" id="UP000268652">
    <property type="component" value="Unassembled WGS sequence"/>
</dbReference>
<evidence type="ECO:0000313" key="3">
    <source>
        <dbReference type="Proteomes" id="UP000268652"/>
    </source>
</evidence>
<evidence type="ECO:0000313" key="1">
    <source>
        <dbReference type="EMBL" id="RKN04254.1"/>
    </source>
</evidence>
<reference evidence="3 4" key="1">
    <citation type="submission" date="2018-09" db="EMBL/GenBank/DDBJ databases">
        <title>Streptomyces sp. nov. DS1-2, an endophytic actinomycete isolated from roots of Dendrobium scabrilingue.</title>
        <authorList>
            <person name="Kuncharoen N."/>
            <person name="Kudo T."/>
            <person name="Ohkuma M."/>
            <person name="Yuki M."/>
            <person name="Tanasupawat S."/>
        </authorList>
    </citation>
    <scope>NUCLEOTIDE SEQUENCE [LARGE SCALE GENOMIC DNA]</scope>
    <source>
        <strain evidence="1 4">AZ1-7</strain>
        <strain evidence="2 3">DS1-2</strain>
    </source>
</reference>
<dbReference type="EMBL" id="RBDX01000038">
    <property type="protein sequence ID" value="RKN04254.1"/>
    <property type="molecule type" value="Genomic_DNA"/>
</dbReference>
<dbReference type="AlphaFoldDB" id="A0A3A9W4T0"/>
<dbReference type="Proteomes" id="UP000275024">
    <property type="component" value="Unassembled WGS sequence"/>
</dbReference>
<gene>
    <name evidence="2" type="ORF">D7318_28890</name>
    <name evidence="1" type="ORF">D7319_29130</name>
</gene>
<dbReference type="PANTHER" id="PTHR47691">
    <property type="entry name" value="REGULATOR-RELATED"/>
    <property type="match status" value="1"/>
</dbReference>
<evidence type="ECO:0000313" key="2">
    <source>
        <dbReference type="EMBL" id="RKN14772.1"/>
    </source>
</evidence>
<comment type="caution">
    <text evidence="1">The sequence shown here is derived from an EMBL/GenBank/DDBJ whole genome shotgun (WGS) entry which is preliminary data.</text>
</comment>
<proteinExistence type="predicted"/>
<dbReference type="PANTHER" id="PTHR47691:SF3">
    <property type="entry name" value="HTH-TYPE TRANSCRIPTIONAL REGULATOR RV0890C-RELATED"/>
    <property type="match status" value="1"/>
</dbReference>
<dbReference type="EMBL" id="RBDY01000037">
    <property type="protein sequence ID" value="RKN14772.1"/>
    <property type="molecule type" value="Genomic_DNA"/>
</dbReference>
<sequence length="729" mass="77811">MAMGGESGGGAEDPRGRVVRNDASGIHTGALTQVGVVHGDVVTTVTRAPLRRPAQVPPSTRWWWNRSGALAEWRRWLDEAGRRAPSVAVLSGMHGVGKSELARRMAEEAEGRFAGGQLYVDLSRWRDTAGRVDVSGALRGCLRSLGVDDGFLPTELADLANAFRTHTEGESVLVIVEEAMEPAEVRPFIPKADGSVVVAVSDGRLAELVVNDGAHSLPVDPLDAPDALGLLTARCGDEAIAAEREAAELLISWCGGLPLALGVVAGQLALHADQSLSDLVSDLEDERARLDGFFAGQTRSVAAALTLAYQALPPEGQVLYRRLALFPGDVFDADLAAVVAEVPRGTARKLLRGLHDSSLLAADDAPGRYRFHALVRLHAARLAARDPEPEQAALALRVTRRHVRWTACADRALMGGRLRIFPHDDLPTGADDPFDGANGKREALAWLSAERANALAVLRDAVARGFFAEAWPMAEALSALYLHHRHVRDWIESAELGIVAASRDGEGGNAAARARLRCLLSRPLLDLGEVDRARDELETAVAEADTTDNLLLRASAREFQGRLWEADDPARAIALFRQCAELSERAGSPRGVAIAHFFTGCAETAGGHPERALATLASALRLLVDEETGEGDRRMGGRVRVAMGMAHRALGRTAEARAALARGADHLRNAEATHYELPARKVLAEIAEAEGDTAALRAHLGRALEILEAGGGPEAAAVRTRLDALDEGD</sequence>
<dbReference type="InterPro" id="IPR011990">
    <property type="entry name" value="TPR-like_helical_dom_sf"/>
</dbReference>
<accession>A0A3A9W4T0</accession>
<name>A0A3A9W4T0_9ACTN</name>
<organism evidence="1 4">
    <name type="scientific">Streptomyces radicis</name>
    <dbReference type="NCBI Taxonomy" id="1750517"/>
    <lineage>
        <taxon>Bacteria</taxon>
        <taxon>Bacillati</taxon>
        <taxon>Actinomycetota</taxon>
        <taxon>Actinomycetes</taxon>
        <taxon>Kitasatosporales</taxon>
        <taxon>Streptomycetaceae</taxon>
        <taxon>Streptomyces</taxon>
    </lineage>
</organism>
<evidence type="ECO:0000313" key="4">
    <source>
        <dbReference type="Proteomes" id="UP000275024"/>
    </source>
</evidence>
<keyword evidence="3" id="KW-1185">Reference proteome</keyword>
<evidence type="ECO:0008006" key="5">
    <source>
        <dbReference type="Google" id="ProtNLM"/>
    </source>
</evidence>
<protein>
    <recommendedName>
        <fullName evidence="5">NB-ARC domain-containing protein</fullName>
    </recommendedName>
</protein>
<dbReference type="PRINTS" id="PR00364">
    <property type="entry name" value="DISEASERSIST"/>
</dbReference>
<dbReference type="Gene3D" id="1.25.40.10">
    <property type="entry name" value="Tetratricopeptide repeat domain"/>
    <property type="match status" value="1"/>
</dbReference>
<dbReference type="SUPFAM" id="SSF48452">
    <property type="entry name" value="TPR-like"/>
    <property type="match status" value="1"/>
</dbReference>
<dbReference type="InterPro" id="IPR027417">
    <property type="entry name" value="P-loop_NTPase"/>
</dbReference>